<dbReference type="InterPro" id="IPR027573">
    <property type="entry name" value="Methyltran_FxLD"/>
</dbReference>
<dbReference type="PANTHER" id="PTHR11579:SF0">
    <property type="entry name" value="PROTEIN-L-ISOASPARTATE(D-ASPARTATE) O-METHYLTRANSFERASE"/>
    <property type="match status" value="1"/>
</dbReference>
<accession>A0A2P8CVI6</accession>
<keyword evidence="8" id="KW-0949">S-adenosyl-L-methionine</keyword>
<dbReference type="EMBL" id="PYGA01000028">
    <property type="protein sequence ID" value="PSK88984.1"/>
    <property type="molecule type" value="Genomic_DNA"/>
</dbReference>
<dbReference type="EC" id="2.1.1.77" evidence="3"/>
<evidence type="ECO:0000256" key="1">
    <source>
        <dbReference type="ARBA" id="ARBA00004496"/>
    </source>
</evidence>
<dbReference type="GO" id="GO:0032259">
    <property type="term" value="P:methylation"/>
    <property type="evidence" value="ECO:0007669"/>
    <property type="project" value="UniProtKB-KW"/>
</dbReference>
<dbReference type="RefSeq" id="WP_106586361.1">
    <property type="nucleotide sequence ID" value="NZ_PYGA01000028.1"/>
</dbReference>
<evidence type="ECO:0000313" key="13">
    <source>
        <dbReference type="Proteomes" id="UP000240542"/>
    </source>
</evidence>
<evidence type="ECO:0000256" key="6">
    <source>
        <dbReference type="ARBA" id="ARBA00022603"/>
    </source>
</evidence>
<evidence type="ECO:0000256" key="3">
    <source>
        <dbReference type="ARBA" id="ARBA00011890"/>
    </source>
</evidence>
<evidence type="ECO:0000256" key="2">
    <source>
        <dbReference type="ARBA" id="ARBA00005369"/>
    </source>
</evidence>
<name>A0A2P8CVI6_9ACTN</name>
<organism evidence="12 13">
    <name type="scientific">Murinocardiopsis flavida</name>
    <dbReference type="NCBI Taxonomy" id="645275"/>
    <lineage>
        <taxon>Bacteria</taxon>
        <taxon>Bacillati</taxon>
        <taxon>Actinomycetota</taxon>
        <taxon>Actinomycetes</taxon>
        <taxon>Streptosporangiales</taxon>
        <taxon>Nocardiopsidaceae</taxon>
        <taxon>Murinocardiopsis</taxon>
    </lineage>
</organism>
<dbReference type="GO" id="GO:0004719">
    <property type="term" value="F:protein-L-isoaspartate (D-aspartate) O-methyltransferase activity"/>
    <property type="evidence" value="ECO:0007669"/>
    <property type="project" value="UniProtKB-EC"/>
</dbReference>
<reference evidence="12 13" key="1">
    <citation type="submission" date="2018-03" db="EMBL/GenBank/DDBJ databases">
        <title>Genomic Encyclopedia of Archaeal and Bacterial Type Strains, Phase II (KMG-II): from individual species to whole genera.</title>
        <authorList>
            <person name="Goeker M."/>
        </authorList>
    </citation>
    <scope>NUCLEOTIDE SEQUENCE [LARGE SCALE GENOMIC DNA]</scope>
    <source>
        <strain evidence="12 13">DSM 45312</strain>
    </source>
</reference>
<dbReference type="Proteomes" id="UP000240542">
    <property type="component" value="Unassembled WGS sequence"/>
</dbReference>
<dbReference type="SUPFAM" id="SSF53335">
    <property type="entry name" value="S-adenosyl-L-methionine-dependent methyltransferases"/>
    <property type="match status" value="1"/>
</dbReference>
<dbReference type="OrthoDB" id="4035289at2"/>
<comment type="similarity">
    <text evidence="2">Belongs to the methyltransferase superfamily. L-isoaspartyl/D-aspartyl protein methyltransferase family.</text>
</comment>
<evidence type="ECO:0000313" key="12">
    <source>
        <dbReference type="EMBL" id="PSK88984.1"/>
    </source>
</evidence>
<evidence type="ECO:0000256" key="7">
    <source>
        <dbReference type="ARBA" id="ARBA00022679"/>
    </source>
</evidence>
<keyword evidence="13" id="KW-1185">Reference proteome</keyword>
<sequence length="402" mass="42874">MNESGTPDALHTALVDRLRASGAITDPRIEAAFRTVPRHLFLPGTPLETAYTDQFVGTHRTPDGVPTSSASQPTIVATMLHQLDIGPGDRVLEIGAGTGYSAALLRELVGATGEVTTIDIDPDVTEEARARLAAAGYPDVHVIEGDGALGDKTRAPFDRLIITTGAWDVPPAWWEQLTAGGRLVIPLRWRGLTRSLAFDHEPGRMVARSLTLLGFIPMEGGDGEATLALAPNVTIHYDEDQPVSPEALHDVLDQRCAEAWSGVTVGGSDPFDGVWLRMSTAEPGTCRIAASLAAVETGRVNPAIPNLTPALVSEGSLAYLTYRRLPRTDDEPGRAELGAFGHGPEGGDLAERVCDQVRVWDRDRGAAPTVEAFPSGSPDPARPDGVVIGKRHTRLVLHWPTS</sequence>
<evidence type="ECO:0000256" key="5">
    <source>
        <dbReference type="ARBA" id="ARBA00022490"/>
    </source>
</evidence>
<gene>
    <name evidence="12" type="ORF">CLV63_12872</name>
</gene>
<comment type="subcellular location">
    <subcellularLocation>
        <location evidence="1">Cytoplasm</location>
    </subcellularLocation>
</comment>
<proteinExistence type="inferred from homology"/>
<keyword evidence="5" id="KW-0963">Cytoplasm</keyword>
<dbReference type="NCBIfam" id="TIGR04364">
    <property type="entry name" value="methyltran_FxLD"/>
    <property type="match status" value="1"/>
</dbReference>
<dbReference type="CDD" id="cd02440">
    <property type="entry name" value="AdoMet_MTases"/>
    <property type="match status" value="1"/>
</dbReference>
<evidence type="ECO:0000256" key="10">
    <source>
        <dbReference type="ARBA" id="ARBA00031323"/>
    </source>
</evidence>
<protein>
    <recommendedName>
        <fullName evidence="4">Protein-L-isoaspartate O-methyltransferase</fullName>
        <ecNumber evidence="3">2.1.1.77</ecNumber>
    </recommendedName>
    <alternativeName>
        <fullName evidence="11">L-isoaspartyl protein carboxyl methyltransferase</fullName>
    </alternativeName>
    <alternativeName>
        <fullName evidence="9">Protein L-isoaspartyl methyltransferase</fullName>
    </alternativeName>
    <alternativeName>
        <fullName evidence="10">Protein-beta-aspartate methyltransferase</fullName>
    </alternativeName>
</protein>
<evidence type="ECO:0000256" key="11">
    <source>
        <dbReference type="ARBA" id="ARBA00031350"/>
    </source>
</evidence>
<comment type="caution">
    <text evidence="12">The sequence shown here is derived from an EMBL/GenBank/DDBJ whole genome shotgun (WGS) entry which is preliminary data.</text>
</comment>
<dbReference type="InterPro" id="IPR000682">
    <property type="entry name" value="PCMT"/>
</dbReference>
<evidence type="ECO:0000256" key="9">
    <source>
        <dbReference type="ARBA" id="ARBA00030757"/>
    </source>
</evidence>
<dbReference type="GO" id="GO:0005737">
    <property type="term" value="C:cytoplasm"/>
    <property type="evidence" value="ECO:0007669"/>
    <property type="project" value="UniProtKB-SubCell"/>
</dbReference>
<dbReference type="Pfam" id="PF01135">
    <property type="entry name" value="PCMT"/>
    <property type="match status" value="1"/>
</dbReference>
<dbReference type="PANTHER" id="PTHR11579">
    <property type="entry name" value="PROTEIN-L-ISOASPARTATE O-METHYLTRANSFERASE"/>
    <property type="match status" value="1"/>
</dbReference>
<dbReference type="AlphaFoldDB" id="A0A2P8CVI6"/>
<evidence type="ECO:0000256" key="4">
    <source>
        <dbReference type="ARBA" id="ARBA00013346"/>
    </source>
</evidence>
<keyword evidence="6 12" id="KW-0489">Methyltransferase</keyword>
<dbReference type="InterPro" id="IPR029063">
    <property type="entry name" value="SAM-dependent_MTases_sf"/>
</dbReference>
<dbReference type="Gene3D" id="3.40.50.150">
    <property type="entry name" value="Vaccinia Virus protein VP39"/>
    <property type="match status" value="1"/>
</dbReference>
<evidence type="ECO:0000256" key="8">
    <source>
        <dbReference type="ARBA" id="ARBA00022691"/>
    </source>
</evidence>
<keyword evidence="7 12" id="KW-0808">Transferase</keyword>